<dbReference type="STRING" id="195103.CPF_1710"/>
<dbReference type="PaxDb" id="195103-CPF_1710"/>
<dbReference type="SMR" id="A0A0H2YSN7"/>
<dbReference type="Proteomes" id="UP000001823">
    <property type="component" value="Chromosome"/>
</dbReference>
<feature type="transmembrane region" description="Helical" evidence="7">
    <location>
        <begin position="197"/>
        <end position="213"/>
    </location>
</feature>
<dbReference type="PANTHER" id="PTHR30477">
    <property type="entry name" value="ABC-TRANSPORTER METAL-BINDING PROTEIN"/>
    <property type="match status" value="1"/>
</dbReference>
<dbReference type="Pfam" id="PF00950">
    <property type="entry name" value="ABC-3"/>
    <property type="match status" value="1"/>
</dbReference>
<evidence type="ECO:0000256" key="3">
    <source>
        <dbReference type="ARBA" id="ARBA00022692"/>
    </source>
</evidence>
<comment type="similarity">
    <text evidence="2 6">Belongs to the ABC-3 integral membrane protein family.</text>
</comment>
<evidence type="ECO:0000313" key="8">
    <source>
        <dbReference type="EMBL" id="ABG84034.1"/>
    </source>
</evidence>
<accession>A0A0H2YSN7</accession>
<dbReference type="EMBL" id="CP000246">
    <property type="protein sequence ID" value="ABG84034.1"/>
    <property type="molecule type" value="Genomic_DNA"/>
</dbReference>
<organism evidence="8 9">
    <name type="scientific">Clostridium perfringens (strain ATCC 13124 / DSM 756 / JCM 1290 / NCIMB 6125 / NCTC 8237 / Type A)</name>
    <dbReference type="NCBI Taxonomy" id="195103"/>
    <lineage>
        <taxon>Bacteria</taxon>
        <taxon>Bacillati</taxon>
        <taxon>Bacillota</taxon>
        <taxon>Clostridia</taxon>
        <taxon>Eubacteriales</taxon>
        <taxon>Clostridiaceae</taxon>
        <taxon>Clostridium</taxon>
    </lineage>
</organism>
<comment type="subcellular location">
    <subcellularLocation>
        <location evidence="6">Cell membrane</location>
        <topology evidence="6">Multi-pass membrane protein</topology>
    </subcellularLocation>
    <subcellularLocation>
        <location evidence="1">Membrane</location>
        <topology evidence="1">Multi-pass membrane protein</topology>
    </subcellularLocation>
</comment>
<feature type="transmembrane region" description="Helical" evidence="7">
    <location>
        <begin position="56"/>
        <end position="82"/>
    </location>
</feature>
<dbReference type="GO" id="GO:0043190">
    <property type="term" value="C:ATP-binding cassette (ABC) transporter complex"/>
    <property type="evidence" value="ECO:0007669"/>
    <property type="project" value="InterPro"/>
</dbReference>
<dbReference type="GeneID" id="93002004"/>
<evidence type="ECO:0000256" key="7">
    <source>
        <dbReference type="SAM" id="Phobius"/>
    </source>
</evidence>
<feature type="transmembrane region" description="Helical" evidence="7">
    <location>
        <begin position="244"/>
        <end position="264"/>
    </location>
</feature>
<dbReference type="eggNOG" id="COG1108">
    <property type="taxonomic scope" value="Bacteria"/>
</dbReference>
<feature type="transmembrane region" description="Helical" evidence="7">
    <location>
        <begin position="220"/>
        <end position="238"/>
    </location>
</feature>
<dbReference type="HOGENOM" id="CLU_028808_3_1_9"/>
<protein>
    <submittedName>
        <fullName evidence="8">Zinc ABC transporter, permease protein</fullName>
    </submittedName>
</protein>
<dbReference type="GO" id="GO:0055085">
    <property type="term" value="P:transmembrane transport"/>
    <property type="evidence" value="ECO:0007669"/>
    <property type="project" value="InterPro"/>
</dbReference>
<evidence type="ECO:0000313" key="9">
    <source>
        <dbReference type="Proteomes" id="UP000001823"/>
    </source>
</evidence>
<keyword evidence="4 7" id="KW-1133">Transmembrane helix</keyword>
<dbReference type="CDD" id="cd06550">
    <property type="entry name" value="TM_ABC_iron-siderophores_like"/>
    <property type="match status" value="1"/>
</dbReference>
<evidence type="ECO:0000256" key="1">
    <source>
        <dbReference type="ARBA" id="ARBA00004141"/>
    </source>
</evidence>
<evidence type="ECO:0000256" key="5">
    <source>
        <dbReference type="ARBA" id="ARBA00023136"/>
    </source>
</evidence>
<keyword evidence="6" id="KW-0813">Transport</keyword>
<evidence type="ECO:0000256" key="4">
    <source>
        <dbReference type="ARBA" id="ARBA00022989"/>
    </source>
</evidence>
<keyword evidence="9" id="KW-1185">Reference proteome</keyword>
<evidence type="ECO:0000256" key="2">
    <source>
        <dbReference type="ARBA" id="ARBA00008034"/>
    </source>
</evidence>
<feature type="transmembrane region" description="Helical" evidence="7">
    <location>
        <begin position="12"/>
        <end position="36"/>
    </location>
</feature>
<evidence type="ECO:0000256" key="6">
    <source>
        <dbReference type="RuleBase" id="RU003943"/>
    </source>
</evidence>
<feature type="transmembrane region" description="Helical" evidence="7">
    <location>
        <begin position="134"/>
        <end position="153"/>
    </location>
</feature>
<dbReference type="KEGG" id="cpf:CPF_1710"/>
<feature type="transmembrane region" description="Helical" evidence="7">
    <location>
        <begin position="174"/>
        <end position="191"/>
    </location>
</feature>
<sequence length="269" mass="29139">MSIIQNMFQFEFMRNAFMAGFIISLLCPCIGLFLVLKRYSMIGDTLSHSSFAGVAIGLVFGFNPLLTAFLFTTICALLIELLRNYYKKYAELSMSIILTFSLGLALILVSSGKSSTTVNSFLFGSILTVSKTDLTIIALVSLLCFIGIFSLYDKLVYTTFDEEGAKVSGINTKLINYIFTIIVGATISVSIRVMGILVISSIIVIPAATAMQFKKGFTKSLIISMIIGVIDVLSGLLLASLFDLAPGGTIALTSVIVLILSLILNRKKL</sequence>
<dbReference type="SUPFAM" id="SSF81345">
    <property type="entry name" value="ABC transporter involved in vitamin B12 uptake, BtuC"/>
    <property type="match status" value="1"/>
</dbReference>
<keyword evidence="5 7" id="KW-0472">Membrane</keyword>
<gene>
    <name evidence="8" type="ordered locus">CPF_1710</name>
</gene>
<dbReference type="RefSeq" id="WP_003454588.1">
    <property type="nucleotide sequence ID" value="NC_008261.1"/>
</dbReference>
<proteinExistence type="inferred from homology"/>
<reference evidence="8 9" key="1">
    <citation type="journal article" date="2006" name="Genome Res.">
        <title>Skewed genomic variability in strains of the toxigenic bacterial pathogen, Clostridium perfringens.</title>
        <authorList>
            <person name="Myers G.S."/>
            <person name="Rasko D.A."/>
            <person name="Cheung J.K."/>
            <person name="Ravel J."/>
            <person name="Seshadri R."/>
            <person name="Deboy R.T."/>
            <person name="Ren Q."/>
            <person name="Varga J."/>
            <person name="Awad M.M."/>
            <person name="Brinkac L.M."/>
            <person name="Daugherty S.C."/>
            <person name="Haft D.H."/>
            <person name="Dodson R.J."/>
            <person name="Madupu R."/>
            <person name="Nelson W.C."/>
            <person name="Rosovitz M.J."/>
            <person name="Sullivan S.A."/>
            <person name="Khouri H."/>
            <person name="Dimitrov G.I."/>
            <person name="Watkins K.L."/>
            <person name="Mulligan S."/>
            <person name="Benton J."/>
            <person name="Radune D."/>
            <person name="Fisher D.J."/>
            <person name="Atkins H.S."/>
            <person name="Hiscox T."/>
            <person name="Jost B.H."/>
            <person name="Billington S.J."/>
            <person name="Songer J.G."/>
            <person name="McClane B.A."/>
            <person name="Titball R.W."/>
            <person name="Rood J.I."/>
            <person name="Melville S.B."/>
            <person name="Paulsen I.T."/>
        </authorList>
    </citation>
    <scope>NUCLEOTIDE SEQUENCE [LARGE SCALE GENOMIC DNA]</scope>
    <source>
        <strain evidence="9">ATCC 13124 / DSM 756 / JCM 1290 / NCIMB 6125 / NCTC 8237 / S 107 / Type A</strain>
    </source>
</reference>
<dbReference type="PANTHER" id="PTHR30477:SF0">
    <property type="entry name" value="METAL TRANSPORT SYSTEM MEMBRANE PROTEIN TM_0125-RELATED"/>
    <property type="match status" value="1"/>
</dbReference>
<name>A0A0H2YSN7_CLOP1</name>
<dbReference type="GO" id="GO:0010043">
    <property type="term" value="P:response to zinc ion"/>
    <property type="evidence" value="ECO:0007669"/>
    <property type="project" value="TreeGrafter"/>
</dbReference>
<dbReference type="Gene3D" id="1.10.3470.10">
    <property type="entry name" value="ABC transporter involved in vitamin B12 uptake, BtuC"/>
    <property type="match status" value="1"/>
</dbReference>
<dbReference type="InterPro" id="IPR037294">
    <property type="entry name" value="ABC_BtuC-like"/>
</dbReference>
<keyword evidence="3 6" id="KW-0812">Transmembrane</keyword>
<dbReference type="AlphaFoldDB" id="A0A0H2YSN7"/>
<feature type="transmembrane region" description="Helical" evidence="7">
    <location>
        <begin position="94"/>
        <end position="114"/>
    </location>
</feature>
<dbReference type="InterPro" id="IPR001626">
    <property type="entry name" value="ABC_TroCD"/>
</dbReference>